<reference evidence="2" key="1">
    <citation type="submission" date="2023-08" db="EMBL/GenBank/DDBJ databases">
        <authorList>
            <person name="Chen Y."/>
            <person name="Shah S."/>
            <person name="Dougan E. K."/>
            <person name="Thang M."/>
            <person name="Chan C."/>
        </authorList>
    </citation>
    <scope>NUCLEOTIDE SEQUENCE</scope>
</reference>
<dbReference type="AlphaFoldDB" id="A0AA36HRP7"/>
<feature type="region of interest" description="Disordered" evidence="1">
    <location>
        <begin position="442"/>
        <end position="493"/>
    </location>
</feature>
<proteinExistence type="predicted"/>
<organism evidence="2 3">
    <name type="scientific">Effrenium voratum</name>
    <dbReference type="NCBI Taxonomy" id="2562239"/>
    <lineage>
        <taxon>Eukaryota</taxon>
        <taxon>Sar</taxon>
        <taxon>Alveolata</taxon>
        <taxon>Dinophyceae</taxon>
        <taxon>Suessiales</taxon>
        <taxon>Symbiodiniaceae</taxon>
        <taxon>Effrenium</taxon>
    </lineage>
</organism>
<keyword evidence="3" id="KW-1185">Reference proteome</keyword>
<evidence type="ECO:0000256" key="1">
    <source>
        <dbReference type="SAM" id="MobiDB-lite"/>
    </source>
</evidence>
<sequence>MNKDAKALVARATRGLRDKGYELLDAQIPIEYASSLPKSDVPKRGASHAKSHLQHNIFWASRSSTLCKCICGTGGDAKKAGGEGGKAEDQFELQPAFPTAAPWRALDTDETPLTRPASSAKRLSFSTLQQPLRGSPIRQGQLWYLSAEDQADPVNFSLYVNGFSFKHEGVEVAISLSPFVLVRNCKFQTGYNATLTDVKIFKISLFAHSACYYFGVRSKDERWAEEERSRWVLDVSRAVRLVTQSLFPPFHISCEPLKRQKGASATKRRLMAGYVVHHEDVSTASVVYLELQAHKEGFAKVVLYENDLCEGVLAEIAVHENAMCSEKIGINCSCFSVEDHQFSTRSLAERKLWLRAISNVRVKLQNGAPDPSEEELASFRASIKDHLLSIRAAIEGPGFIEANGSLPKPRIQMMDPLLQRCHPRRPPPSCRATSVTAVTACPEPGTKSTDPANAAPDNGRLPELQAIQLELKPMPRATARPQDPEMVPKPGEG</sequence>
<evidence type="ECO:0000313" key="2">
    <source>
        <dbReference type="EMBL" id="CAJ1373254.1"/>
    </source>
</evidence>
<dbReference type="Proteomes" id="UP001178507">
    <property type="component" value="Unassembled WGS sequence"/>
</dbReference>
<name>A0AA36HRP7_9DINO</name>
<gene>
    <name evidence="2" type="ORF">EVOR1521_LOCUS3131</name>
</gene>
<evidence type="ECO:0008006" key="4">
    <source>
        <dbReference type="Google" id="ProtNLM"/>
    </source>
</evidence>
<comment type="caution">
    <text evidence="2">The sequence shown here is derived from an EMBL/GenBank/DDBJ whole genome shotgun (WGS) entry which is preliminary data.</text>
</comment>
<dbReference type="EMBL" id="CAUJNA010000182">
    <property type="protein sequence ID" value="CAJ1373254.1"/>
    <property type="molecule type" value="Genomic_DNA"/>
</dbReference>
<accession>A0AA36HRP7</accession>
<evidence type="ECO:0000313" key="3">
    <source>
        <dbReference type="Proteomes" id="UP001178507"/>
    </source>
</evidence>
<protein>
    <recommendedName>
        <fullName evidence="4">PH domain-containing protein</fullName>
    </recommendedName>
</protein>